<organism evidence="1 2">
    <name type="scientific">Nocardioides zeicaulis</name>
    <dbReference type="NCBI Taxonomy" id="1776857"/>
    <lineage>
        <taxon>Bacteria</taxon>
        <taxon>Bacillati</taxon>
        <taxon>Actinomycetota</taxon>
        <taxon>Actinomycetes</taxon>
        <taxon>Propionibacteriales</taxon>
        <taxon>Nocardioidaceae</taxon>
        <taxon>Nocardioides</taxon>
    </lineage>
</organism>
<protein>
    <submittedName>
        <fullName evidence="1">Sulfotransferase</fullName>
    </submittedName>
</protein>
<dbReference type="PANTHER" id="PTHR10704">
    <property type="entry name" value="CARBOHYDRATE SULFOTRANSFERASE"/>
    <property type="match status" value="1"/>
</dbReference>
<dbReference type="Pfam" id="PF13469">
    <property type="entry name" value="Sulfotransfer_3"/>
    <property type="match status" value="1"/>
</dbReference>
<dbReference type="PANTHER" id="PTHR10704:SF44">
    <property type="entry name" value="LD35051P-RELATED"/>
    <property type="match status" value="1"/>
</dbReference>
<dbReference type="SUPFAM" id="SSF52540">
    <property type="entry name" value="P-loop containing nucleoside triphosphate hydrolases"/>
    <property type="match status" value="1"/>
</dbReference>
<sequence length="322" mass="34375">MKVLYIVGVGRSGSTLLERVLGAQPGWVNAGELNALFSRVARQDQRCGCGTPFSECPFWVGVGARAFGGWDEVTEQVSRLQPRVVRQRYVPRLLSGAMAPAARRELDAYLDVHARLYRALAEVAGAEVVVDASKSTAQLFALRRIEGLDLRVLNLVRDPRGVASSWSKSGIRKPQSRDGESMGTYSPHRLAVLWAALQAESSVLGSAAAHATRVRYEDLVAAPRTTVERALREVGLPAGPGALDHVGDTSVDLGPSHGVAGSRTRFLHGRIELHLDDAWHTALPPVSRRVVTAITLPQLLAHGYVGSAAARAGSGSGSGTAR</sequence>
<dbReference type="InterPro" id="IPR027417">
    <property type="entry name" value="P-loop_NTPase"/>
</dbReference>
<dbReference type="Gene3D" id="3.40.50.300">
    <property type="entry name" value="P-loop containing nucleotide triphosphate hydrolases"/>
    <property type="match status" value="1"/>
</dbReference>
<dbReference type="Proteomes" id="UP001589698">
    <property type="component" value="Unassembled WGS sequence"/>
</dbReference>
<keyword evidence="2" id="KW-1185">Reference proteome</keyword>
<accession>A0ABV6DZH2</accession>
<reference evidence="1 2" key="1">
    <citation type="submission" date="2024-09" db="EMBL/GenBank/DDBJ databases">
        <authorList>
            <person name="Sun Q."/>
            <person name="Mori K."/>
        </authorList>
    </citation>
    <scope>NUCLEOTIDE SEQUENCE [LARGE SCALE GENOMIC DNA]</scope>
    <source>
        <strain evidence="1 2">CCM 8654</strain>
    </source>
</reference>
<evidence type="ECO:0000313" key="1">
    <source>
        <dbReference type="EMBL" id="MFC0221999.1"/>
    </source>
</evidence>
<comment type="caution">
    <text evidence="1">The sequence shown here is derived from an EMBL/GenBank/DDBJ whole genome shotgun (WGS) entry which is preliminary data.</text>
</comment>
<dbReference type="EMBL" id="JBHLXH010000001">
    <property type="protein sequence ID" value="MFC0221999.1"/>
    <property type="molecule type" value="Genomic_DNA"/>
</dbReference>
<gene>
    <name evidence="1" type="ORF">ACFFJG_05860</name>
</gene>
<proteinExistence type="predicted"/>
<evidence type="ECO:0000313" key="2">
    <source>
        <dbReference type="Proteomes" id="UP001589698"/>
    </source>
</evidence>
<dbReference type="RefSeq" id="WP_378517662.1">
    <property type="nucleotide sequence ID" value="NZ_CBCSDI010000009.1"/>
</dbReference>
<dbReference type="InterPro" id="IPR051135">
    <property type="entry name" value="Gal/GlcNAc/GalNAc_ST"/>
</dbReference>
<name>A0ABV6DZH2_9ACTN</name>